<feature type="transmembrane region" description="Helical" evidence="6">
    <location>
        <begin position="445"/>
        <end position="462"/>
    </location>
</feature>
<keyword evidence="5 6" id="KW-0472">Membrane</keyword>
<name>A0ABU8H9A3_9BACI</name>
<protein>
    <submittedName>
        <fullName evidence="8">DNA internalization-related competence protein ComEC/Rec2</fullName>
    </submittedName>
</protein>
<evidence type="ECO:0000256" key="4">
    <source>
        <dbReference type="ARBA" id="ARBA00022989"/>
    </source>
</evidence>
<evidence type="ECO:0000256" key="6">
    <source>
        <dbReference type="SAM" id="Phobius"/>
    </source>
</evidence>
<dbReference type="InterPro" id="IPR052159">
    <property type="entry name" value="Competence_DNA_uptake"/>
</dbReference>
<dbReference type="RefSeq" id="WP_336585181.1">
    <property type="nucleotide sequence ID" value="NZ_JBBAXC010000001.1"/>
</dbReference>
<keyword evidence="3 6" id="KW-0812">Transmembrane</keyword>
<dbReference type="SUPFAM" id="SSF56281">
    <property type="entry name" value="Metallo-hydrolase/oxidoreductase"/>
    <property type="match status" value="1"/>
</dbReference>
<dbReference type="PANTHER" id="PTHR30619">
    <property type="entry name" value="DNA INTERNALIZATION/COMPETENCE PROTEIN COMEC/REC2"/>
    <property type="match status" value="1"/>
</dbReference>
<dbReference type="NCBIfam" id="TIGR00360">
    <property type="entry name" value="ComEC_N-term"/>
    <property type="match status" value="1"/>
</dbReference>
<dbReference type="Pfam" id="PF03772">
    <property type="entry name" value="Competence"/>
    <property type="match status" value="1"/>
</dbReference>
<evidence type="ECO:0000259" key="7">
    <source>
        <dbReference type="SMART" id="SM00849"/>
    </source>
</evidence>
<dbReference type="InterPro" id="IPR004797">
    <property type="entry name" value="Competence_ComEC/Rec2"/>
</dbReference>
<feature type="transmembrane region" description="Helical" evidence="6">
    <location>
        <begin position="318"/>
        <end position="338"/>
    </location>
</feature>
<feature type="transmembrane region" description="Helical" evidence="6">
    <location>
        <begin position="226"/>
        <end position="247"/>
    </location>
</feature>
<dbReference type="EMBL" id="JBBAXC010000001">
    <property type="protein sequence ID" value="MEI5905773.1"/>
    <property type="molecule type" value="Genomic_DNA"/>
</dbReference>
<keyword evidence="2" id="KW-1003">Cell membrane</keyword>
<sequence length="751" mass="84497">MIFYVYITFSFVIGVSLQLTAGGGFMLLCFFLLVILFKKMPLTAVPLLIASFIIGYEYTEYIDANQISSYNGNETSFTIFVKEPLQQQDDNLRGIVYTTKERFLLTYSSPNVTEHSVNNLSFPIGSKCQVEGKLEKAKKPSNMNAFDYRQYLRNQQVYWTLEVHHAVCQKDGKSLSIFINQWRDRAKSFILSHFGQASPVALALIMGDRSELSEDIYKAFQRIGVIHLLAISGLHVGIITGICYYVFLRFGMTHRDIKVVLLFFLPLFALFTGAAPPVVRATVMLMLILISSLIKLNINSLAAVCLSLVLNILYDPRLILSPGFQLSYCVCFALILSSRKLFQGKPYFTVMWRVSVVSTISSLPIILFHFYEVSIIGLITNLVYVPFFSFIILPLCYLTFFISLMIPTLSDRIIYPLEQSIKIMEDMSIMISSIPYSTVLLGKPSIPLLFFCLCLIVSFFYFWEKGKTLYLFILCCTFFFLSFILPFLSPKGEVAFLDVGQGDSIFIKLPFNKGNYLIDTGGMMPYNSSSTYDVGEAIIVPFLKSKGVKRIDKLILTHNDFDHIGGATAVMEEFIVKEIVISPSSLDNVEMNKIASKAASKQIPILQVRAGETWTNSGGSFLVVSPFEEHYEGNNDSLVIYAELGGKRWLFTGDLEEEGERQLLQKWELDIDVLKVGHHGSDTSSTEEFIKSLTPQVSIISAGNNNQFGHPHEAVLSRLQSEKSKVFITAKQGGIHYEYAGNSGTFYTVLP</sequence>
<feature type="domain" description="Metallo-beta-lactamase" evidence="7">
    <location>
        <begin position="501"/>
        <end position="704"/>
    </location>
</feature>
<feature type="transmembrane region" description="Helical" evidence="6">
    <location>
        <begin position="350"/>
        <end position="371"/>
    </location>
</feature>
<dbReference type="InterPro" id="IPR001279">
    <property type="entry name" value="Metallo-B-lactamas"/>
</dbReference>
<dbReference type="Pfam" id="PF00753">
    <property type="entry name" value="Lactamase_B"/>
    <property type="match status" value="1"/>
</dbReference>
<dbReference type="Gene3D" id="3.60.15.10">
    <property type="entry name" value="Ribonuclease Z/Hydroxyacylglutathione hydrolase-like"/>
    <property type="match status" value="1"/>
</dbReference>
<feature type="transmembrane region" description="Helical" evidence="6">
    <location>
        <begin position="259"/>
        <end position="279"/>
    </location>
</feature>
<comment type="caution">
    <text evidence="8">The sequence shown here is derived from an EMBL/GenBank/DDBJ whole genome shotgun (WGS) entry which is preliminary data.</text>
</comment>
<evidence type="ECO:0000256" key="1">
    <source>
        <dbReference type="ARBA" id="ARBA00004651"/>
    </source>
</evidence>
<organism evidence="8 9">
    <name type="scientific">Bacillus spongiae</name>
    <dbReference type="NCBI Taxonomy" id="2683610"/>
    <lineage>
        <taxon>Bacteria</taxon>
        <taxon>Bacillati</taxon>
        <taxon>Bacillota</taxon>
        <taxon>Bacilli</taxon>
        <taxon>Bacillales</taxon>
        <taxon>Bacillaceae</taxon>
        <taxon>Bacillus</taxon>
    </lineage>
</organism>
<dbReference type="PANTHER" id="PTHR30619:SF1">
    <property type="entry name" value="RECOMBINATION PROTEIN 2"/>
    <property type="match status" value="1"/>
</dbReference>
<dbReference type="NCBIfam" id="TIGR00361">
    <property type="entry name" value="ComEC_Rec2"/>
    <property type="match status" value="1"/>
</dbReference>
<feature type="transmembrane region" description="Helical" evidence="6">
    <location>
        <begin position="189"/>
        <end position="206"/>
    </location>
</feature>
<evidence type="ECO:0000256" key="5">
    <source>
        <dbReference type="ARBA" id="ARBA00023136"/>
    </source>
</evidence>
<accession>A0ABU8H9A3</accession>
<feature type="transmembrane region" description="Helical" evidence="6">
    <location>
        <begin position="383"/>
        <end position="406"/>
    </location>
</feature>
<feature type="transmembrane region" description="Helical" evidence="6">
    <location>
        <begin position="285"/>
        <end position="311"/>
    </location>
</feature>
<dbReference type="InterPro" id="IPR036866">
    <property type="entry name" value="RibonucZ/Hydroxyglut_hydro"/>
</dbReference>
<evidence type="ECO:0000313" key="8">
    <source>
        <dbReference type="EMBL" id="MEI5905773.1"/>
    </source>
</evidence>
<dbReference type="Proteomes" id="UP001312865">
    <property type="component" value="Unassembled WGS sequence"/>
</dbReference>
<dbReference type="Pfam" id="PF13567">
    <property type="entry name" value="DUF4131"/>
    <property type="match status" value="1"/>
</dbReference>
<dbReference type="SMART" id="SM00849">
    <property type="entry name" value="Lactamase_B"/>
    <property type="match status" value="1"/>
</dbReference>
<dbReference type="InterPro" id="IPR035681">
    <property type="entry name" value="ComA-like_MBL"/>
</dbReference>
<evidence type="ECO:0000256" key="2">
    <source>
        <dbReference type="ARBA" id="ARBA00022475"/>
    </source>
</evidence>
<feature type="transmembrane region" description="Helical" evidence="6">
    <location>
        <begin position="6"/>
        <end position="37"/>
    </location>
</feature>
<evidence type="ECO:0000256" key="3">
    <source>
        <dbReference type="ARBA" id="ARBA00022692"/>
    </source>
</evidence>
<gene>
    <name evidence="8" type="ORF">WAK64_01670</name>
</gene>
<evidence type="ECO:0000313" key="9">
    <source>
        <dbReference type="Proteomes" id="UP001312865"/>
    </source>
</evidence>
<dbReference type="CDD" id="cd07731">
    <property type="entry name" value="ComA-like_MBL-fold"/>
    <property type="match status" value="1"/>
</dbReference>
<dbReference type="InterPro" id="IPR025405">
    <property type="entry name" value="DUF4131"/>
</dbReference>
<feature type="transmembrane region" description="Helical" evidence="6">
    <location>
        <begin position="469"/>
        <end position="488"/>
    </location>
</feature>
<keyword evidence="9" id="KW-1185">Reference proteome</keyword>
<dbReference type="InterPro" id="IPR004477">
    <property type="entry name" value="ComEC_N"/>
</dbReference>
<comment type="subcellular location">
    <subcellularLocation>
        <location evidence="1">Cell membrane</location>
        <topology evidence="1">Multi-pass membrane protein</topology>
    </subcellularLocation>
</comment>
<reference evidence="8 9" key="1">
    <citation type="journal article" date="2018" name="J. Microbiol.">
        <title>Bacillus spongiae sp. nov., isolated from sponge of Jeju Island.</title>
        <authorList>
            <person name="Lee G.E."/>
            <person name="Im W.T."/>
            <person name="Park J.S."/>
        </authorList>
    </citation>
    <scope>NUCLEOTIDE SEQUENCE [LARGE SCALE GENOMIC DNA]</scope>
    <source>
        <strain evidence="8 9">135PIL107-10</strain>
    </source>
</reference>
<proteinExistence type="predicted"/>
<keyword evidence="4 6" id="KW-1133">Transmembrane helix</keyword>